<dbReference type="PANTHER" id="PTHR31302:SF0">
    <property type="entry name" value="TRANSMEMBRANE PROTEIN WITH METALLOPHOSPHOESTERASE DOMAIN"/>
    <property type="match status" value="1"/>
</dbReference>
<dbReference type="Gene3D" id="3.60.21.10">
    <property type="match status" value="1"/>
</dbReference>
<evidence type="ECO:0000313" key="1">
    <source>
        <dbReference type="EMBL" id="CUP99030.1"/>
    </source>
</evidence>
<dbReference type="Proteomes" id="UP000261285">
    <property type="component" value="Unassembled WGS sequence"/>
</dbReference>
<sequence length="574" mass="66610">MRKCENIYEEICALEPVVDSLPCVHNNMTMQGRRKVFYISDIHCDMKMKKGFKDFSDKEYINHVIKKMNGDDPFGDNPLIIVGDIDCCTENVDYFFSQLRMRRDGIIIFVLGNHEIWAYDMAVSDLDEIIKRYRVICKKHDVIMLQNELAFFYDDRTGNGELLSFSHHHVISENELSELAIDEIQVYAEKAKMIVFGGLGFSGKCKTLTSEGSIYNADIGLYRDAVPTLAEDIIQAEKSEKAYLKVLEALSNYNVIIATHCPLDNWSERGYNSNFIYLSGHTHHNIFHMSSDKTVFADNQVGYSSDDYDLRYFLINGTYDSFINYSDGIYKITYEQYIDFNIGKNVRLKKKNDGKQIVLLKKGFAHMFVYYNRSNKLMLLNGGSPKQLYHELNYYYKNLDKYVSNIKTIMNSYMDKLLNISKVIKSIGGDGSIHGCIVDIDYYNHIYINPVDGKITPYFAYDMEQKYVYKDLYTLLAEKKPSLLSGYVEWQKIDSNNEIVVRNTELTDLAVLVTDKKIYSASKIIKSIQYLLFQDVVREWNDKILRISNREETIGEMERLEIDNSIYQSILQSN</sequence>
<dbReference type="SUPFAM" id="SSF56300">
    <property type="entry name" value="Metallo-dependent phosphatases"/>
    <property type="match status" value="1"/>
</dbReference>
<keyword evidence="1" id="KW-0378">Hydrolase</keyword>
<proteinExistence type="predicted"/>
<evidence type="ECO:0000313" key="2">
    <source>
        <dbReference type="EMBL" id="RGO30646.1"/>
    </source>
</evidence>
<evidence type="ECO:0000313" key="4">
    <source>
        <dbReference type="Proteomes" id="UP000261285"/>
    </source>
</evidence>
<dbReference type="AlphaFoldDB" id="A0A174SV76"/>
<dbReference type="GeneID" id="96229786"/>
<dbReference type="RefSeq" id="WP_055284187.1">
    <property type="nucleotide sequence ID" value="NZ_CABMEZ010000016.1"/>
</dbReference>
<dbReference type="GO" id="GO:0016787">
    <property type="term" value="F:hydrolase activity"/>
    <property type="evidence" value="ECO:0007669"/>
    <property type="project" value="UniProtKB-KW"/>
</dbReference>
<dbReference type="EMBL" id="CZAY01000020">
    <property type="protein sequence ID" value="CUP99030.1"/>
    <property type="molecule type" value="Genomic_DNA"/>
</dbReference>
<reference evidence="2 4" key="2">
    <citation type="submission" date="2018-08" db="EMBL/GenBank/DDBJ databases">
        <title>A genome reference for cultivated species of the human gut microbiota.</title>
        <authorList>
            <person name="Zou Y."/>
            <person name="Xue W."/>
            <person name="Luo G."/>
        </authorList>
    </citation>
    <scope>NUCLEOTIDE SEQUENCE [LARGE SCALE GENOMIC DNA]</scope>
    <source>
        <strain evidence="2 4">OM02-16</strain>
    </source>
</reference>
<dbReference type="OrthoDB" id="2972902at2"/>
<evidence type="ECO:0000313" key="3">
    <source>
        <dbReference type="Proteomes" id="UP000095485"/>
    </source>
</evidence>
<reference evidence="1 3" key="1">
    <citation type="submission" date="2015-09" db="EMBL/GenBank/DDBJ databases">
        <authorList>
            <consortium name="Pathogen Informatics"/>
        </authorList>
    </citation>
    <scope>NUCLEOTIDE SEQUENCE [LARGE SCALE GENOMIC DNA]</scope>
    <source>
        <strain evidence="1 3">2789STDY5834914</strain>
    </source>
</reference>
<organism evidence="1 3">
    <name type="scientific">Dorea longicatena</name>
    <dbReference type="NCBI Taxonomy" id="88431"/>
    <lineage>
        <taxon>Bacteria</taxon>
        <taxon>Bacillati</taxon>
        <taxon>Bacillota</taxon>
        <taxon>Clostridia</taxon>
        <taxon>Lachnospirales</taxon>
        <taxon>Lachnospiraceae</taxon>
        <taxon>Dorea</taxon>
    </lineage>
</organism>
<dbReference type="PANTHER" id="PTHR31302">
    <property type="entry name" value="TRANSMEMBRANE PROTEIN WITH METALLOPHOSPHOESTERASE DOMAIN-RELATED"/>
    <property type="match status" value="1"/>
</dbReference>
<dbReference type="Proteomes" id="UP000095485">
    <property type="component" value="Unassembled WGS sequence"/>
</dbReference>
<gene>
    <name evidence="2" type="ORF">DXB16_12135</name>
    <name evidence="1" type="ORF">ERS852526_02509</name>
</gene>
<accession>A0A174SV76</accession>
<dbReference type="InterPro" id="IPR029052">
    <property type="entry name" value="Metallo-depent_PP-like"/>
</dbReference>
<name>A0A174SV76_9FIRM</name>
<dbReference type="InterPro" id="IPR051158">
    <property type="entry name" value="Metallophosphoesterase_sf"/>
</dbReference>
<dbReference type="EMBL" id="QSVN01000016">
    <property type="protein sequence ID" value="RGO30646.1"/>
    <property type="molecule type" value="Genomic_DNA"/>
</dbReference>
<protein>
    <submittedName>
        <fullName evidence="1">Predicted phosphoesterase or phosphohydrolase</fullName>
    </submittedName>
</protein>